<protein>
    <submittedName>
        <fullName evidence="1">Uncharacterized protein</fullName>
    </submittedName>
</protein>
<accession>A0AAV4USV3</accession>
<dbReference type="EMBL" id="BPLQ01011901">
    <property type="protein sequence ID" value="GIY60981.1"/>
    <property type="molecule type" value="Genomic_DNA"/>
</dbReference>
<keyword evidence="2" id="KW-1185">Reference proteome</keyword>
<proteinExistence type="predicted"/>
<feature type="non-terminal residue" evidence="1">
    <location>
        <position position="1"/>
    </location>
</feature>
<name>A0AAV4USV3_9ARAC</name>
<reference evidence="1 2" key="1">
    <citation type="submission" date="2021-06" db="EMBL/GenBank/DDBJ databases">
        <title>Caerostris darwini draft genome.</title>
        <authorList>
            <person name="Kono N."/>
            <person name="Arakawa K."/>
        </authorList>
    </citation>
    <scope>NUCLEOTIDE SEQUENCE [LARGE SCALE GENOMIC DNA]</scope>
</reference>
<organism evidence="1 2">
    <name type="scientific">Caerostris darwini</name>
    <dbReference type="NCBI Taxonomy" id="1538125"/>
    <lineage>
        <taxon>Eukaryota</taxon>
        <taxon>Metazoa</taxon>
        <taxon>Ecdysozoa</taxon>
        <taxon>Arthropoda</taxon>
        <taxon>Chelicerata</taxon>
        <taxon>Arachnida</taxon>
        <taxon>Araneae</taxon>
        <taxon>Araneomorphae</taxon>
        <taxon>Entelegynae</taxon>
        <taxon>Araneoidea</taxon>
        <taxon>Araneidae</taxon>
        <taxon>Caerostris</taxon>
    </lineage>
</organism>
<comment type="caution">
    <text evidence="1">The sequence shown here is derived from an EMBL/GenBank/DDBJ whole genome shotgun (WGS) entry which is preliminary data.</text>
</comment>
<dbReference type="AlphaFoldDB" id="A0AAV4USV3"/>
<evidence type="ECO:0000313" key="2">
    <source>
        <dbReference type="Proteomes" id="UP001054837"/>
    </source>
</evidence>
<sequence>SDDNYKQRRLDSRPKCYGCNPSTNLLKWYKDLNHTVSGERP</sequence>
<gene>
    <name evidence="1" type="ORF">CDAR_381001</name>
</gene>
<dbReference type="Proteomes" id="UP001054837">
    <property type="component" value="Unassembled WGS sequence"/>
</dbReference>
<evidence type="ECO:0000313" key="1">
    <source>
        <dbReference type="EMBL" id="GIY60981.1"/>
    </source>
</evidence>